<evidence type="ECO:0000256" key="3">
    <source>
        <dbReference type="ARBA" id="ARBA00022679"/>
    </source>
</evidence>
<dbReference type="EMBL" id="LN824141">
    <property type="protein sequence ID" value="CEP79077.1"/>
    <property type="molecule type" value="Genomic_DNA"/>
</dbReference>
<dbReference type="EC" id="2.5.1.145" evidence="7"/>
<dbReference type="HOGENOM" id="CLU_013386_1_2_0"/>
<feature type="transmembrane region" description="Helical" evidence="7">
    <location>
        <begin position="209"/>
        <end position="227"/>
    </location>
</feature>
<proteinExistence type="inferred from homology"/>
<feature type="transmembrane region" description="Helical" evidence="7">
    <location>
        <begin position="50"/>
        <end position="68"/>
    </location>
</feature>
<keyword evidence="3 7" id="KW-0808">Transferase</keyword>
<comment type="similarity">
    <text evidence="1 7">Belongs to the Lgt family.</text>
</comment>
<evidence type="ECO:0000313" key="9">
    <source>
        <dbReference type="Proteomes" id="UP000032809"/>
    </source>
</evidence>
<dbReference type="PANTHER" id="PTHR30589">
    <property type="entry name" value="PROLIPOPROTEIN DIACYLGLYCERYL TRANSFERASE"/>
    <property type="match status" value="1"/>
</dbReference>
<dbReference type="GO" id="GO:0005886">
    <property type="term" value="C:plasma membrane"/>
    <property type="evidence" value="ECO:0007669"/>
    <property type="project" value="UniProtKB-SubCell"/>
</dbReference>
<comment type="function">
    <text evidence="7">Catalyzes the transfer of the diacylglyceryl group from phosphatidylglycerol to the sulfhydryl group of the N-terminal cysteine of a prolipoprotein, the first step in the formation of mature lipoproteins.</text>
</comment>
<name>A0A0C7NTJ1_DEFTU</name>
<keyword evidence="9" id="KW-1185">Reference proteome</keyword>
<feature type="transmembrane region" description="Helical" evidence="7">
    <location>
        <begin position="7"/>
        <end position="30"/>
    </location>
</feature>
<dbReference type="Pfam" id="PF01790">
    <property type="entry name" value="LGT"/>
    <property type="match status" value="1"/>
</dbReference>
<accession>A0A0C7NTJ1</accession>
<evidence type="ECO:0000256" key="2">
    <source>
        <dbReference type="ARBA" id="ARBA00022475"/>
    </source>
</evidence>
<comment type="subcellular location">
    <subcellularLocation>
        <location evidence="7">Cell membrane</location>
        <topology evidence="7">Multi-pass membrane protein</topology>
    </subcellularLocation>
</comment>
<keyword evidence="2 7" id="KW-1003">Cell membrane</keyword>
<protein>
    <recommendedName>
        <fullName evidence="7">Phosphatidylglycerol--prolipoprotein diacylglyceryl transferase</fullName>
        <ecNumber evidence="7">2.5.1.145</ecNumber>
    </recommendedName>
</protein>
<dbReference type="PROSITE" id="PS01311">
    <property type="entry name" value="LGT"/>
    <property type="match status" value="1"/>
</dbReference>
<dbReference type="GO" id="GO:0042158">
    <property type="term" value="P:lipoprotein biosynthetic process"/>
    <property type="evidence" value="ECO:0007669"/>
    <property type="project" value="UniProtKB-UniRule"/>
</dbReference>
<sequence>MKKDKTFLYVLWIALTAFFVISFIILPKSFSGEWYFDSVLIKIGFIEIRWYGLLIAVGILLATFIAENEAKREKVSEDDFFSVLALGIIFGIIGARIYYVIFNFSYFSHNLIDIFKTWEGGLAIHGAILAAFLVAFLYSHFKKNCTFTFLQGLDIFTFVLPLAQSIGRWGNFFNHEAYGRPTNLPWKMYIAPEHRVPGYQNFEFFHPTFLYESFWDLIVFLILFYFIRNKRQNYGEVTALYLILYSVGRIPIELLRTDSLYLGKFRVAVLISILLIIVGVLMFVFLRKGSIKKDKNNSIA</sequence>
<evidence type="ECO:0000256" key="5">
    <source>
        <dbReference type="ARBA" id="ARBA00022989"/>
    </source>
</evidence>
<keyword evidence="5 7" id="KW-1133">Transmembrane helix</keyword>
<dbReference type="Proteomes" id="UP000032809">
    <property type="component" value="Chromosome I"/>
</dbReference>
<dbReference type="PATRIC" id="fig|1006576.9.peg.1787"/>
<evidence type="ECO:0000313" key="8">
    <source>
        <dbReference type="EMBL" id="CEP79077.1"/>
    </source>
</evidence>
<feature type="transmembrane region" description="Helical" evidence="7">
    <location>
        <begin position="267"/>
        <end position="286"/>
    </location>
</feature>
<dbReference type="NCBIfam" id="TIGR00544">
    <property type="entry name" value="lgt"/>
    <property type="match status" value="1"/>
</dbReference>
<evidence type="ECO:0000256" key="4">
    <source>
        <dbReference type="ARBA" id="ARBA00022692"/>
    </source>
</evidence>
<reference evidence="9" key="1">
    <citation type="submission" date="2014-11" db="EMBL/GenBank/DDBJ databases">
        <authorList>
            <person name="Wibberg D."/>
        </authorList>
    </citation>
    <scope>NUCLEOTIDE SEQUENCE [LARGE SCALE GENOMIC DNA]</scope>
    <source>
        <strain evidence="9">L3</strain>
    </source>
</reference>
<keyword evidence="8" id="KW-0449">Lipoprotein</keyword>
<dbReference type="InterPro" id="IPR001640">
    <property type="entry name" value="Lgt"/>
</dbReference>
<dbReference type="UniPathway" id="UPA00664"/>
<dbReference type="GO" id="GO:0008961">
    <property type="term" value="F:phosphatidylglycerol-prolipoprotein diacylglyceryl transferase activity"/>
    <property type="evidence" value="ECO:0007669"/>
    <property type="project" value="UniProtKB-UniRule"/>
</dbReference>
<comment type="pathway">
    <text evidence="7">Protein modification; lipoprotein biosynthesis (diacylglyceryl transfer).</text>
</comment>
<dbReference type="AlphaFoldDB" id="A0A0C7NTJ1"/>
<gene>
    <name evidence="7 8" type="primary">lgt</name>
    <name evidence="8" type="ORF">DTL3_1794</name>
</gene>
<dbReference type="OrthoDB" id="871140at2"/>
<feature type="transmembrane region" description="Helical" evidence="7">
    <location>
        <begin position="239"/>
        <end position="255"/>
    </location>
</feature>
<feature type="transmembrane region" description="Helical" evidence="7">
    <location>
        <begin position="145"/>
        <end position="163"/>
    </location>
</feature>
<feature type="transmembrane region" description="Helical" evidence="7">
    <location>
        <begin position="121"/>
        <end position="138"/>
    </location>
</feature>
<feature type="transmembrane region" description="Helical" evidence="7">
    <location>
        <begin position="80"/>
        <end position="101"/>
    </location>
</feature>
<dbReference type="HAMAP" id="MF_01147">
    <property type="entry name" value="Lgt"/>
    <property type="match status" value="1"/>
</dbReference>
<evidence type="ECO:0000256" key="1">
    <source>
        <dbReference type="ARBA" id="ARBA00007150"/>
    </source>
</evidence>
<dbReference type="KEGG" id="dtn:DTL3_1794"/>
<evidence type="ECO:0000256" key="7">
    <source>
        <dbReference type="HAMAP-Rule" id="MF_01147"/>
    </source>
</evidence>
<feature type="binding site" evidence="7">
    <location>
        <position position="168"/>
    </location>
    <ligand>
        <name>a 1,2-diacyl-sn-glycero-3-phospho-(1'-sn-glycerol)</name>
        <dbReference type="ChEBI" id="CHEBI:64716"/>
    </ligand>
</feature>
<keyword evidence="4 7" id="KW-0812">Transmembrane</keyword>
<evidence type="ECO:0000256" key="6">
    <source>
        <dbReference type="ARBA" id="ARBA00023136"/>
    </source>
</evidence>
<dbReference type="RefSeq" id="WP_045088405.1">
    <property type="nucleotide sequence ID" value="NZ_LN824141.1"/>
</dbReference>
<dbReference type="PANTHER" id="PTHR30589:SF0">
    <property type="entry name" value="PHOSPHATIDYLGLYCEROL--PROLIPOPROTEIN DIACYLGLYCERYL TRANSFERASE"/>
    <property type="match status" value="1"/>
</dbReference>
<keyword evidence="8" id="KW-0328">Glycosyltransferase</keyword>
<keyword evidence="6 7" id="KW-0472">Membrane</keyword>
<comment type="catalytic activity">
    <reaction evidence="7">
        <text>L-cysteinyl-[prolipoprotein] + a 1,2-diacyl-sn-glycero-3-phospho-(1'-sn-glycerol) = an S-1,2-diacyl-sn-glyceryl-L-cysteinyl-[prolipoprotein] + sn-glycerol 1-phosphate + H(+)</text>
        <dbReference type="Rhea" id="RHEA:56712"/>
        <dbReference type="Rhea" id="RHEA-COMP:14679"/>
        <dbReference type="Rhea" id="RHEA-COMP:14680"/>
        <dbReference type="ChEBI" id="CHEBI:15378"/>
        <dbReference type="ChEBI" id="CHEBI:29950"/>
        <dbReference type="ChEBI" id="CHEBI:57685"/>
        <dbReference type="ChEBI" id="CHEBI:64716"/>
        <dbReference type="ChEBI" id="CHEBI:140658"/>
        <dbReference type="EC" id="2.5.1.145"/>
    </reaction>
</comment>
<organism evidence="8 9">
    <name type="scientific">Defluviitoga tunisiensis</name>
    <dbReference type="NCBI Taxonomy" id="1006576"/>
    <lineage>
        <taxon>Bacteria</taxon>
        <taxon>Thermotogati</taxon>
        <taxon>Thermotogota</taxon>
        <taxon>Thermotogae</taxon>
        <taxon>Petrotogales</taxon>
        <taxon>Petrotogaceae</taxon>
        <taxon>Defluviitoga</taxon>
    </lineage>
</organism>
<dbReference type="STRING" id="1006576.DTL3_1794"/>